<dbReference type="AlphaFoldDB" id="A0A7W4QDL6"/>
<feature type="repeat" description="ANK" evidence="3">
    <location>
        <begin position="391"/>
        <end position="423"/>
    </location>
</feature>
<evidence type="ECO:0000256" key="2">
    <source>
        <dbReference type="ARBA" id="ARBA00023043"/>
    </source>
</evidence>
<protein>
    <submittedName>
        <fullName evidence="5">Ankyrin repeat domain-containing protein</fullName>
    </submittedName>
</protein>
<dbReference type="SUPFAM" id="SSF48452">
    <property type="entry name" value="TPR-like"/>
    <property type="match status" value="1"/>
</dbReference>
<dbReference type="PANTHER" id="PTHR24178">
    <property type="entry name" value="MOLTING PROTEIN MLT-4"/>
    <property type="match status" value="1"/>
</dbReference>
<gene>
    <name evidence="5" type="ORF">H3H51_06620</name>
</gene>
<dbReference type="Pfam" id="PF12796">
    <property type="entry name" value="Ank_2"/>
    <property type="match status" value="1"/>
</dbReference>
<feature type="signal peptide" evidence="4">
    <location>
        <begin position="1"/>
        <end position="18"/>
    </location>
</feature>
<evidence type="ECO:0000256" key="4">
    <source>
        <dbReference type="SAM" id="SignalP"/>
    </source>
</evidence>
<dbReference type="InterPro" id="IPR002110">
    <property type="entry name" value="Ankyrin_rpt"/>
</dbReference>
<evidence type="ECO:0000313" key="5">
    <source>
        <dbReference type="EMBL" id="MBB2494688.1"/>
    </source>
</evidence>
<organism evidence="5 6">
    <name type="scientific">Aquipseudomonas ullengensis</name>
    <dbReference type="NCBI Taxonomy" id="2759166"/>
    <lineage>
        <taxon>Bacteria</taxon>
        <taxon>Pseudomonadati</taxon>
        <taxon>Pseudomonadota</taxon>
        <taxon>Gammaproteobacteria</taxon>
        <taxon>Pseudomonadales</taxon>
        <taxon>Pseudomonadaceae</taxon>
        <taxon>Aquipseudomonas</taxon>
    </lineage>
</organism>
<keyword evidence="4" id="KW-0732">Signal</keyword>
<name>A0A7W4QDL6_9GAMM</name>
<dbReference type="PROSITE" id="PS50088">
    <property type="entry name" value="ANK_REPEAT"/>
    <property type="match status" value="2"/>
</dbReference>
<dbReference type="InterPro" id="IPR036770">
    <property type="entry name" value="Ankyrin_rpt-contain_sf"/>
</dbReference>
<keyword evidence="6" id="KW-1185">Reference proteome</keyword>
<dbReference type="EMBL" id="JACJUD010000002">
    <property type="protein sequence ID" value="MBB2494688.1"/>
    <property type="molecule type" value="Genomic_DNA"/>
</dbReference>
<feature type="chain" id="PRO_5031027983" evidence="4">
    <location>
        <begin position="19"/>
        <end position="743"/>
    </location>
</feature>
<proteinExistence type="predicted"/>
<dbReference type="Gene3D" id="1.25.40.10">
    <property type="entry name" value="Tetratricopeptide repeat domain"/>
    <property type="match status" value="1"/>
</dbReference>
<evidence type="ECO:0000256" key="1">
    <source>
        <dbReference type="ARBA" id="ARBA00022737"/>
    </source>
</evidence>
<keyword evidence="1" id="KW-0677">Repeat</keyword>
<dbReference type="PROSITE" id="PS50297">
    <property type="entry name" value="ANK_REP_REGION"/>
    <property type="match status" value="2"/>
</dbReference>
<keyword evidence="2 3" id="KW-0040">ANK repeat</keyword>
<sequence length="743" mass="82635">MFRALLLSLFLLPSLSMADSAPPPEELDFSNAWFKPTLEENHSPHCAGLLRSAELGFFSHQSLRDELIPDGLQEQTGYNSSLLLTDGSSVYFNTYAHPGCGGGCAPEQIVASHVAHKNAYWAADIDLNKAAPRSSSPRLFLDANRQAFVLSSGSGWWQPLEKLYLHQLKADLSWEEVCRVSIAPQQQHMGDTPLQVARASIGQLSATLGSISASEGDCGSLRPGERRKDMRASALSEILFRPWGQYSRAQSSEALETQFRTNSENLGRWALTGTSEFQSVRDYQAQFEKTTQVMTHFYQSHFGWQPQQARQVARSALLSAVNSGLAFPSSGYSPFAKEESALRQAILERQPLERVRQLGGTLSDLSIAIQHPQALQYLLKQGADPNQTNPFGKTALMYAAQYNQLESARILLAKGAEPNVTTIWPEDTCTYRLDTRNMTALHYAARYASPELIELLVEYGAATFIQTVTHEFPDARTGTPLDWLKRHTAADAKEPNPNIPPQRVADLEDTLRVPDEPQLQRQARKLTLQAEQDYAQGHAAPAYRALLLAREATPNDPRILSNLSLIALKIGEQGLALEAGQQLLDSSQDTKLLANAWYNQGLVCEQSSGWHSYNGVWYCRRGGNYPYFQAVRLESTAPRQAKLLDMLRAPKQQHCQTTYGEDEIHIVVEDILGREEMLYALYPATITLDAGDISWQLKDRRIKPVESATLELGEWKVGLLESSESLNGKSLQVAEATCTLERD</sequence>
<dbReference type="Gene3D" id="1.25.40.20">
    <property type="entry name" value="Ankyrin repeat-containing domain"/>
    <property type="match status" value="1"/>
</dbReference>
<evidence type="ECO:0000256" key="3">
    <source>
        <dbReference type="PROSITE-ProRule" id="PRU00023"/>
    </source>
</evidence>
<reference evidence="5 6" key="1">
    <citation type="submission" date="2020-08" db="EMBL/GenBank/DDBJ databases">
        <authorList>
            <person name="Kim C.M."/>
        </authorList>
    </citation>
    <scope>NUCLEOTIDE SEQUENCE [LARGE SCALE GENOMIC DNA]</scope>
    <source>
        <strain evidence="5 6">UL070</strain>
    </source>
</reference>
<dbReference type="InterPro" id="IPR011990">
    <property type="entry name" value="TPR-like_helical_dom_sf"/>
</dbReference>
<feature type="repeat" description="ANK" evidence="3">
    <location>
        <begin position="436"/>
        <end position="468"/>
    </location>
</feature>
<comment type="caution">
    <text evidence="5">The sequence shown here is derived from an EMBL/GenBank/DDBJ whole genome shotgun (WGS) entry which is preliminary data.</text>
</comment>
<dbReference type="Proteomes" id="UP000542720">
    <property type="component" value="Unassembled WGS sequence"/>
</dbReference>
<dbReference type="SUPFAM" id="SSF48403">
    <property type="entry name" value="Ankyrin repeat"/>
    <property type="match status" value="1"/>
</dbReference>
<dbReference type="SMART" id="SM00248">
    <property type="entry name" value="ANK"/>
    <property type="match status" value="3"/>
</dbReference>
<dbReference type="RefSeq" id="WP_183088260.1">
    <property type="nucleotide sequence ID" value="NZ_JACJUD010000002.1"/>
</dbReference>
<accession>A0A7W4QDL6</accession>
<evidence type="ECO:0000313" key="6">
    <source>
        <dbReference type="Proteomes" id="UP000542720"/>
    </source>
</evidence>